<proteinExistence type="predicted"/>
<reference evidence="1" key="1">
    <citation type="submission" date="2018-05" db="EMBL/GenBank/DDBJ databases">
        <authorList>
            <person name="Lanie J.A."/>
            <person name="Ng W.-L."/>
            <person name="Kazmierczak K.M."/>
            <person name="Andrzejewski T.M."/>
            <person name="Davidsen T.M."/>
            <person name="Wayne K.J."/>
            <person name="Tettelin H."/>
            <person name="Glass J.I."/>
            <person name="Rusch D."/>
            <person name="Podicherti R."/>
            <person name="Tsui H.-C.T."/>
            <person name="Winkler M.E."/>
        </authorList>
    </citation>
    <scope>NUCLEOTIDE SEQUENCE</scope>
</reference>
<accession>A0A381TSD5</accession>
<dbReference type="AlphaFoldDB" id="A0A381TSD5"/>
<dbReference type="EMBL" id="UINC01005085">
    <property type="protein sequence ID" value="SVA18962.1"/>
    <property type="molecule type" value="Genomic_DNA"/>
</dbReference>
<sequence>MTSSVSLVVAANGHATGDTGLILTFLEVSVLRPNGTARDRLSGQGARSVVQGGTLAWA</sequence>
<name>A0A381TSD5_9ZZZZ</name>
<organism evidence="1">
    <name type="scientific">marine metagenome</name>
    <dbReference type="NCBI Taxonomy" id="408172"/>
    <lineage>
        <taxon>unclassified sequences</taxon>
        <taxon>metagenomes</taxon>
        <taxon>ecological metagenomes</taxon>
    </lineage>
</organism>
<protein>
    <submittedName>
        <fullName evidence="1">Uncharacterized protein</fullName>
    </submittedName>
</protein>
<gene>
    <name evidence="1" type="ORF">METZ01_LOCUS71816</name>
</gene>
<evidence type="ECO:0000313" key="1">
    <source>
        <dbReference type="EMBL" id="SVA18962.1"/>
    </source>
</evidence>